<keyword evidence="3" id="KW-1185">Reference proteome</keyword>
<evidence type="ECO:0000256" key="1">
    <source>
        <dbReference type="SAM" id="MobiDB-lite"/>
    </source>
</evidence>
<organism evidence="2 3">
    <name type="scientific">Ficus carica</name>
    <name type="common">Common fig</name>
    <dbReference type="NCBI Taxonomy" id="3494"/>
    <lineage>
        <taxon>Eukaryota</taxon>
        <taxon>Viridiplantae</taxon>
        <taxon>Streptophyta</taxon>
        <taxon>Embryophyta</taxon>
        <taxon>Tracheophyta</taxon>
        <taxon>Spermatophyta</taxon>
        <taxon>Magnoliopsida</taxon>
        <taxon>eudicotyledons</taxon>
        <taxon>Gunneridae</taxon>
        <taxon>Pentapetalae</taxon>
        <taxon>rosids</taxon>
        <taxon>fabids</taxon>
        <taxon>Rosales</taxon>
        <taxon>Moraceae</taxon>
        <taxon>Ficeae</taxon>
        <taxon>Ficus</taxon>
    </lineage>
</organism>
<feature type="compositionally biased region" description="Basic and acidic residues" evidence="1">
    <location>
        <begin position="51"/>
        <end position="67"/>
    </location>
</feature>
<evidence type="ECO:0000313" key="2">
    <source>
        <dbReference type="EMBL" id="GMN39312.1"/>
    </source>
</evidence>
<sequence length="78" mass="8824">MALVEEKPKGKNEDEKNKLGKDNEEEKELRFQAREPKDGDDLQVGQALVGDHVDGGGEREREREGKTKKEKKMGGLLF</sequence>
<name>A0AA88D2X8_FICCA</name>
<feature type="region of interest" description="Disordered" evidence="1">
    <location>
        <begin position="1"/>
        <end position="78"/>
    </location>
</feature>
<feature type="compositionally biased region" description="Basic and acidic residues" evidence="1">
    <location>
        <begin position="1"/>
        <end position="40"/>
    </location>
</feature>
<dbReference type="AlphaFoldDB" id="A0AA88D2X8"/>
<protein>
    <submittedName>
        <fullName evidence="2">Uncharacterized protein</fullName>
    </submittedName>
</protein>
<dbReference type="Proteomes" id="UP001187192">
    <property type="component" value="Unassembled WGS sequence"/>
</dbReference>
<accession>A0AA88D2X8</accession>
<gene>
    <name evidence="2" type="ORF">TIFTF001_008545</name>
</gene>
<evidence type="ECO:0000313" key="3">
    <source>
        <dbReference type="Proteomes" id="UP001187192"/>
    </source>
</evidence>
<reference evidence="2" key="1">
    <citation type="submission" date="2023-07" db="EMBL/GenBank/DDBJ databases">
        <title>draft genome sequence of fig (Ficus carica).</title>
        <authorList>
            <person name="Takahashi T."/>
            <person name="Nishimura K."/>
        </authorList>
    </citation>
    <scope>NUCLEOTIDE SEQUENCE</scope>
</reference>
<comment type="caution">
    <text evidence="2">The sequence shown here is derived from an EMBL/GenBank/DDBJ whole genome shotgun (WGS) entry which is preliminary data.</text>
</comment>
<dbReference type="EMBL" id="BTGU01000009">
    <property type="protein sequence ID" value="GMN39312.1"/>
    <property type="molecule type" value="Genomic_DNA"/>
</dbReference>
<proteinExistence type="predicted"/>